<evidence type="ECO:0000313" key="3">
    <source>
        <dbReference type="Proteomes" id="UP000005876"/>
    </source>
</evidence>
<dbReference type="Gene3D" id="1.10.10.10">
    <property type="entry name" value="Winged helix-like DNA-binding domain superfamily/Winged helix DNA-binding domain"/>
    <property type="match status" value="1"/>
</dbReference>
<evidence type="ECO:0000256" key="1">
    <source>
        <dbReference type="SAM" id="MobiDB-lite"/>
    </source>
</evidence>
<dbReference type="AlphaFoldDB" id="G7VV35"/>
<dbReference type="SUPFAM" id="SSF46785">
    <property type="entry name" value="Winged helix' DNA-binding domain"/>
    <property type="match status" value="1"/>
</dbReference>
<dbReference type="STRING" id="985665.HPL003_10215"/>
<accession>G7VV35</accession>
<proteinExistence type="predicted"/>
<dbReference type="KEGG" id="pta:HPL003_10215"/>
<dbReference type="InterPro" id="IPR036390">
    <property type="entry name" value="WH_DNA-bd_sf"/>
</dbReference>
<evidence type="ECO:0000313" key="2">
    <source>
        <dbReference type="EMBL" id="AET58804.1"/>
    </source>
</evidence>
<organism evidence="2 3">
    <name type="scientific">Paenibacillus terrae (strain HPL-003)</name>
    <dbReference type="NCBI Taxonomy" id="985665"/>
    <lineage>
        <taxon>Bacteria</taxon>
        <taxon>Bacillati</taxon>
        <taxon>Bacillota</taxon>
        <taxon>Bacilli</taxon>
        <taxon>Bacillales</taxon>
        <taxon>Paenibacillaceae</taxon>
        <taxon>Paenibacillus</taxon>
    </lineage>
</organism>
<dbReference type="eggNOG" id="ENOG502ZN3F">
    <property type="taxonomic scope" value="Bacteria"/>
</dbReference>
<dbReference type="EMBL" id="CP003107">
    <property type="protein sequence ID" value="AET58804.1"/>
    <property type="molecule type" value="Genomic_DNA"/>
</dbReference>
<protein>
    <recommendedName>
        <fullName evidence="4">LexA repressor DNA-binding domain-containing protein</fullName>
    </recommendedName>
</protein>
<feature type="compositionally biased region" description="Polar residues" evidence="1">
    <location>
        <begin position="100"/>
        <end position="127"/>
    </location>
</feature>
<name>G7VV35_PAETH</name>
<reference evidence="3" key="1">
    <citation type="submission" date="2011-11" db="EMBL/GenBank/DDBJ databases">
        <title>Complete sequence of Paenibacillus terrae HPL-003.</title>
        <authorList>
            <person name="Shin S.H."/>
            <person name="Kim S."/>
            <person name="Kim J.Y."/>
        </authorList>
    </citation>
    <scope>NUCLEOTIDE SEQUENCE [LARGE SCALE GENOMIC DNA]</scope>
    <source>
        <strain evidence="3">HPL-003</strain>
    </source>
</reference>
<dbReference type="HOGENOM" id="CLU_161340_0_0_9"/>
<feature type="region of interest" description="Disordered" evidence="1">
    <location>
        <begin position="96"/>
        <end position="127"/>
    </location>
</feature>
<evidence type="ECO:0008006" key="4">
    <source>
        <dbReference type="Google" id="ProtNLM"/>
    </source>
</evidence>
<dbReference type="InterPro" id="IPR036388">
    <property type="entry name" value="WH-like_DNA-bd_sf"/>
</dbReference>
<gene>
    <name evidence="2" type="ordered locus">HPL003_10215</name>
</gene>
<sequence length="127" mass="14641">MGTYVLCSGDPGRWLLGKSGKGGKMMLPDLERKLLRILYNYFAQHRHMPTMTELTVKTGKRDSEITAALRHMEQERYITWENKSSTQHVVLLEGWERPSTDSCTRPKTGRSTTPTTPQDGTEYWTNY</sequence>
<reference key="2">
    <citation type="submission" date="2011-11" db="EMBL/GenBank/DDBJ databases">
        <authorList>
            <person name="Shin S.H."/>
            <person name="Kim S."/>
            <person name="Kim J.Y."/>
        </authorList>
    </citation>
    <scope>NUCLEOTIDE SEQUENCE</scope>
    <source>
        <strain>HPL-003</strain>
    </source>
</reference>
<reference evidence="2 3" key="3">
    <citation type="journal article" date="2012" name="J. Bacteriol.">
        <title>Genome Sequence of Paenibacillus terrae HPL-003, a Xylanase-Producing Bacterium Isolated from Soil Found in Forest Residue.</title>
        <authorList>
            <person name="Shin S.H."/>
            <person name="Kim S."/>
            <person name="Kim J.Y."/>
            <person name="Song H.Y."/>
            <person name="Cho S.J."/>
            <person name="Kim D.R."/>
            <person name="Lee K.I."/>
            <person name="Lim H.K."/>
            <person name="Park N.J."/>
            <person name="Hwang I.T."/>
            <person name="Yang K.S."/>
        </authorList>
    </citation>
    <scope>NUCLEOTIDE SEQUENCE [LARGE SCALE GENOMIC DNA]</scope>
    <source>
        <strain evidence="2 3">HPL-003</strain>
    </source>
</reference>
<dbReference type="Proteomes" id="UP000005876">
    <property type="component" value="Chromosome"/>
</dbReference>